<dbReference type="InterPro" id="IPR027051">
    <property type="entry name" value="XdhC_Rossmann_dom"/>
</dbReference>
<dbReference type="Proteomes" id="UP000246099">
    <property type="component" value="Chromosome"/>
</dbReference>
<dbReference type="PANTHER" id="PTHR30388:SF6">
    <property type="entry name" value="XANTHINE DEHYDROGENASE SUBUNIT A-RELATED"/>
    <property type="match status" value="1"/>
</dbReference>
<reference evidence="3 4" key="1">
    <citation type="submission" date="2018-05" db="EMBL/GenBank/DDBJ databases">
        <title>Chitinophaga sp. nov., isolated from rhizosphere soil of Alhagi.</title>
        <authorList>
            <person name="Liu Y."/>
        </authorList>
    </citation>
    <scope>NUCLEOTIDE SEQUENCE [LARGE SCALE GENOMIC DNA]</scope>
    <source>
        <strain evidence="3 4">T22</strain>
    </source>
</reference>
<dbReference type="InterPro" id="IPR003777">
    <property type="entry name" value="XdhC_CoxI"/>
</dbReference>
<dbReference type="Pfam" id="PF13478">
    <property type="entry name" value="XdhC_C"/>
    <property type="match status" value="1"/>
</dbReference>
<evidence type="ECO:0000259" key="2">
    <source>
        <dbReference type="Pfam" id="PF13478"/>
    </source>
</evidence>
<dbReference type="InterPro" id="IPR052698">
    <property type="entry name" value="MoCofactor_Util/Proc"/>
</dbReference>
<evidence type="ECO:0000259" key="1">
    <source>
        <dbReference type="Pfam" id="PF02625"/>
    </source>
</evidence>
<accession>A0ABM6WDL5</accession>
<dbReference type="Pfam" id="PF02625">
    <property type="entry name" value="XdhC_CoxI"/>
    <property type="match status" value="1"/>
</dbReference>
<gene>
    <name evidence="3" type="ORF">DLD77_10450</name>
</gene>
<organism evidence="3 4">
    <name type="scientific">Chitinophaga alhagiae</name>
    <dbReference type="NCBI Taxonomy" id="2203219"/>
    <lineage>
        <taxon>Bacteria</taxon>
        <taxon>Pseudomonadati</taxon>
        <taxon>Bacteroidota</taxon>
        <taxon>Chitinophagia</taxon>
        <taxon>Chitinophagales</taxon>
        <taxon>Chitinophagaceae</taxon>
        <taxon>Chitinophaga</taxon>
    </lineage>
</organism>
<feature type="domain" description="XdhC- CoxI" evidence="1">
    <location>
        <begin position="16"/>
        <end position="81"/>
    </location>
</feature>
<evidence type="ECO:0000313" key="4">
    <source>
        <dbReference type="Proteomes" id="UP000246099"/>
    </source>
</evidence>
<feature type="domain" description="XdhC Rossmann" evidence="2">
    <location>
        <begin position="202"/>
        <end position="345"/>
    </location>
</feature>
<sequence>MKELQQIIQAFEQANEKQQKTALATVVHVEGSSYRGPGARMLITETGLLTGAISGGCLEGDALRKALAVMMQGKPMLATYDTSDEEDAVIGVGLGCNGIIRVLIEPVLPEHAANPIALLRQVVRKRAPSVLLTFFSLHHKWDEQQGTRLLLKADGTTLETGSLPAAALPDAAAALANKNTAFIEYPGRLSAFVEYMAPPIALVVAGAGNDVLPLVQMAAVLGWDVTLADGRPNYASTRRFPGCRLVVADPAAALRELVIDSQTAVVLMSHNYNYDKAMLKSLLQLPAGYIGMLGPKKKLARMQAELEEEGITFTRERSARVYSPVGLDIGADTAEEIALAVLAEIKAVFAGKKGDSLRQATGSIHERKTEIVAKK</sequence>
<proteinExistence type="predicted"/>
<protein>
    <submittedName>
        <fullName evidence="3">Alanine dehydrogenase</fullName>
    </submittedName>
</protein>
<evidence type="ECO:0000313" key="3">
    <source>
        <dbReference type="EMBL" id="AWO02085.1"/>
    </source>
</evidence>
<dbReference type="PANTHER" id="PTHR30388">
    <property type="entry name" value="ALDEHYDE OXIDOREDUCTASE MOLYBDENUM COFACTOR ASSEMBLY PROTEIN"/>
    <property type="match status" value="1"/>
</dbReference>
<dbReference type="EMBL" id="CP029600">
    <property type="protein sequence ID" value="AWO02085.1"/>
    <property type="molecule type" value="Genomic_DNA"/>
</dbReference>
<dbReference type="Gene3D" id="3.40.50.720">
    <property type="entry name" value="NAD(P)-binding Rossmann-like Domain"/>
    <property type="match status" value="1"/>
</dbReference>
<name>A0ABM6WDL5_9BACT</name>
<dbReference type="RefSeq" id="WP_119078290.1">
    <property type="nucleotide sequence ID" value="NZ_CP029600.1"/>
</dbReference>
<keyword evidence="4" id="KW-1185">Reference proteome</keyword>